<feature type="region of interest" description="Disordered" evidence="1">
    <location>
        <begin position="1"/>
        <end position="29"/>
    </location>
</feature>
<dbReference type="InterPro" id="IPR033979">
    <property type="entry name" value="MINDY_domain"/>
</dbReference>
<evidence type="ECO:0000259" key="2">
    <source>
        <dbReference type="Pfam" id="PF04424"/>
    </source>
</evidence>
<evidence type="ECO:0000313" key="3">
    <source>
        <dbReference type="EMBL" id="KAL3763951.1"/>
    </source>
</evidence>
<feature type="region of interest" description="Disordered" evidence="1">
    <location>
        <begin position="92"/>
        <end position="112"/>
    </location>
</feature>
<dbReference type="PANTHER" id="PTHR18063:SF6">
    <property type="entry name" value="UBIQUITIN CARBOXYL-TERMINAL HYDROLASE"/>
    <property type="match status" value="1"/>
</dbReference>
<dbReference type="InterPro" id="IPR007518">
    <property type="entry name" value="MINDY"/>
</dbReference>
<keyword evidence="4" id="KW-1185">Reference proteome</keyword>
<sequence>MSSHSYPPTASSSSSTSSSSPSQAYQLKSVRYRGSSRKILLQNENGPCPLLAAANALLLRGEIDLDPACVRSGVASAEDVVNALADRAAANAQSRSAASSRSANDDDDEDEDGEYRLNEALGLLPGLRHGMDVNPRFASGPSGVEYTAELAAFDLLGVELVHGWLLDPQDIETSYVVSSKTYNELIETVIVGSEAREAMKVIEGRLVGLEGRHRGGYSSSAEDGSPAAMPDREEGGENIDPAHLERSPPHLPSSEGDEIDPSRKAIVDAREEMHELSLRIARSEVADAFLTSSGHQLTHHGLMRLHEHVGEDALCVFFRNNHFATLTRHDGGLYLLVTDLGYANTPEIVWEKLDDIDGDTEYCDERFQKSAPRSELGPAAGPTIAPELLLAQRGQAESDYQLALAMAGGAADARGMDDEEARLMDAAKELSLRVYNGEEDATLNVGDDSRIDASSSGDDARIDPDLALAMAIQREQERERSEHESEQLARRLQEFEYARRRSASEVAAAANSGRQARVRRPAVESASASSNCTVS</sequence>
<feature type="compositionally biased region" description="Basic and acidic residues" evidence="1">
    <location>
        <begin position="230"/>
        <end position="248"/>
    </location>
</feature>
<evidence type="ECO:0000313" key="4">
    <source>
        <dbReference type="Proteomes" id="UP001530315"/>
    </source>
</evidence>
<organism evidence="3 4">
    <name type="scientific">Stephanodiscus triporus</name>
    <dbReference type="NCBI Taxonomy" id="2934178"/>
    <lineage>
        <taxon>Eukaryota</taxon>
        <taxon>Sar</taxon>
        <taxon>Stramenopiles</taxon>
        <taxon>Ochrophyta</taxon>
        <taxon>Bacillariophyta</taxon>
        <taxon>Coscinodiscophyceae</taxon>
        <taxon>Thalassiosirophycidae</taxon>
        <taxon>Stephanodiscales</taxon>
        <taxon>Stephanodiscaceae</taxon>
        <taxon>Stephanodiscus</taxon>
    </lineage>
</organism>
<feature type="region of interest" description="Disordered" evidence="1">
    <location>
        <begin position="212"/>
        <end position="261"/>
    </location>
</feature>
<feature type="compositionally biased region" description="Low complexity" evidence="1">
    <location>
        <begin position="1"/>
        <end position="26"/>
    </location>
</feature>
<protein>
    <recommendedName>
        <fullName evidence="2">MINDY deubiquitinase domain-containing protein</fullName>
    </recommendedName>
</protein>
<feature type="domain" description="MINDY deubiquitinase" evidence="2">
    <location>
        <begin position="24"/>
        <end position="367"/>
    </location>
</feature>
<dbReference type="EMBL" id="JALLAZ020001787">
    <property type="protein sequence ID" value="KAL3763951.1"/>
    <property type="molecule type" value="Genomic_DNA"/>
</dbReference>
<gene>
    <name evidence="3" type="ORF">ACHAW5_004636</name>
</gene>
<feature type="region of interest" description="Disordered" evidence="1">
    <location>
        <begin position="506"/>
        <end position="535"/>
    </location>
</feature>
<dbReference type="AlphaFoldDB" id="A0ABD3MIN0"/>
<feature type="compositionally biased region" description="Polar residues" evidence="1">
    <location>
        <begin position="526"/>
        <end position="535"/>
    </location>
</feature>
<name>A0ABD3MIN0_9STRA</name>
<feature type="compositionally biased region" description="Low complexity" evidence="1">
    <location>
        <begin position="92"/>
        <end position="102"/>
    </location>
</feature>
<proteinExistence type="predicted"/>
<evidence type="ECO:0000256" key="1">
    <source>
        <dbReference type="SAM" id="MobiDB-lite"/>
    </source>
</evidence>
<comment type="caution">
    <text evidence="3">The sequence shown here is derived from an EMBL/GenBank/DDBJ whole genome shotgun (WGS) entry which is preliminary data.</text>
</comment>
<accession>A0ABD3MIN0</accession>
<dbReference type="PANTHER" id="PTHR18063">
    <property type="entry name" value="NF-E2 INDUCIBLE PROTEIN"/>
    <property type="match status" value="1"/>
</dbReference>
<reference evidence="3 4" key="1">
    <citation type="submission" date="2024-10" db="EMBL/GenBank/DDBJ databases">
        <title>Updated reference genomes for cyclostephanoid diatoms.</title>
        <authorList>
            <person name="Roberts W.R."/>
            <person name="Alverson A.J."/>
        </authorList>
    </citation>
    <scope>NUCLEOTIDE SEQUENCE [LARGE SCALE GENOMIC DNA]</scope>
    <source>
        <strain evidence="3 4">AJA276-08</strain>
    </source>
</reference>
<dbReference type="Pfam" id="PF04424">
    <property type="entry name" value="MINDY_DUB"/>
    <property type="match status" value="1"/>
</dbReference>
<feature type="region of interest" description="Disordered" evidence="1">
    <location>
        <begin position="443"/>
        <end position="463"/>
    </location>
</feature>
<dbReference type="Proteomes" id="UP001530315">
    <property type="component" value="Unassembled WGS sequence"/>
</dbReference>